<proteinExistence type="predicted"/>
<organism evidence="1 2">
    <name type="scientific">Phyllobacterium salinisoli</name>
    <dbReference type="NCBI Taxonomy" id="1899321"/>
    <lineage>
        <taxon>Bacteria</taxon>
        <taxon>Pseudomonadati</taxon>
        <taxon>Pseudomonadota</taxon>
        <taxon>Alphaproteobacteria</taxon>
        <taxon>Hyphomicrobiales</taxon>
        <taxon>Phyllobacteriaceae</taxon>
        <taxon>Phyllobacterium</taxon>
    </lineage>
</organism>
<protein>
    <submittedName>
        <fullName evidence="1">Uncharacterized protein</fullName>
    </submittedName>
</protein>
<keyword evidence="2" id="KW-1185">Reference proteome</keyword>
<evidence type="ECO:0000313" key="2">
    <source>
        <dbReference type="Proteomes" id="UP000253420"/>
    </source>
</evidence>
<dbReference type="EMBL" id="QOZG01000008">
    <property type="protein sequence ID" value="RCS22348.1"/>
    <property type="molecule type" value="Genomic_DNA"/>
</dbReference>
<name>A0A368JYX4_9HYPH</name>
<gene>
    <name evidence="1" type="ORF">DUT91_18240</name>
</gene>
<reference evidence="1 2" key="1">
    <citation type="submission" date="2018-07" db="EMBL/GenBank/DDBJ databases">
        <title>The draft genome of Phyllobacterium salinisoli.</title>
        <authorList>
            <person name="Liu L."/>
            <person name="Li L."/>
            <person name="Zhang X."/>
            <person name="Liang L."/>
        </authorList>
    </citation>
    <scope>NUCLEOTIDE SEQUENCE [LARGE SCALE GENOMIC DNA]</scope>
    <source>
        <strain evidence="1 2">LLAN61</strain>
    </source>
</reference>
<dbReference type="AlphaFoldDB" id="A0A368JYX4"/>
<dbReference type="Proteomes" id="UP000253420">
    <property type="component" value="Unassembled WGS sequence"/>
</dbReference>
<comment type="caution">
    <text evidence="1">The sequence shown here is derived from an EMBL/GenBank/DDBJ whole genome shotgun (WGS) entry which is preliminary data.</text>
</comment>
<sequence length="82" mass="9455">MISPIDKEKQTLEVWKIFAKLWRTGEDIMETGKSKWSSTCPPGNFAQHRPLWMTCQVCPSLSSLCPDRCDLRTAINRDDKNL</sequence>
<evidence type="ECO:0000313" key="1">
    <source>
        <dbReference type="EMBL" id="RCS22348.1"/>
    </source>
</evidence>
<accession>A0A368JYX4</accession>